<keyword evidence="2" id="KW-1185">Reference proteome</keyword>
<dbReference type="Gene3D" id="3.40.50.300">
    <property type="entry name" value="P-loop containing nucleotide triphosphate hydrolases"/>
    <property type="match status" value="1"/>
</dbReference>
<dbReference type="SUPFAM" id="SSF52540">
    <property type="entry name" value="P-loop containing nucleoside triphosphate hydrolases"/>
    <property type="match status" value="1"/>
</dbReference>
<dbReference type="EMBL" id="CP146609">
    <property type="protein sequence ID" value="WWX23247.1"/>
    <property type="molecule type" value="Genomic_DNA"/>
</dbReference>
<organism evidence="1 2">
    <name type="scientific">Pseudodesulfovibrio methanolicus</name>
    <dbReference type="NCBI Taxonomy" id="3126690"/>
    <lineage>
        <taxon>Bacteria</taxon>
        <taxon>Pseudomonadati</taxon>
        <taxon>Thermodesulfobacteriota</taxon>
        <taxon>Desulfovibrionia</taxon>
        <taxon>Desulfovibrionales</taxon>
        <taxon>Desulfovibrionaceae</taxon>
    </lineage>
</organism>
<proteinExistence type="predicted"/>
<sequence>MNKSACHHGDNSFFPEMNGLLRSLHSLALGILDDLHSEDLDAEAVGQIVDASTFLRTTGRTEGREDSRSHFLKGLIDDWRNHLDDKAQDFVRETGGELLVELGYERSLNW</sequence>
<dbReference type="Proteomes" id="UP001385389">
    <property type="component" value="Chromosome"/>
</dbReference>
<accession>A0ABZ2IX24</accession>
<evidence type="ECO:0000313" key="2">
    <source>
        <dbReference type="Proteomes" id="UP001385389"/>
    </source>
</evidence>
<evidence type="ECO:0000313" key="1">
    <source>
        <dbReference type="EMBL" id="WWX23247.1"/>
    </source>
</evidence>
<dbReference type="InterPro" id="IPR027417">
    <property type="entry name" value="P-loop_NTPase"/>
</dbReference>
<gene>
    <name evidence="1" type="ORF">V8V93_03365</name>
</gene>
<protein>
    <submittedName>
        <fullName evidence="1">Uncharacterized protein</fullName>
    </submittedName>
</protein>
<dbReference type="RefSeq" id="WP_338668961.1">
    <property type="nucleotide sequence ID" value="NZ_CP146609.1"/>
</dbReference>
<reference evidence="1 2" key="1">
    <citation type="submission" date="2024-03" db="EMBL/GenBank/DDBJ databases">
        <title>Phenotype and Genome Characterization of a Sulfate-Reducing Bacterium Pseudodesulfovibrio sp. strain 5S69, isolated from Petroleum Reservoir in Tatarstan (Russia).</title>
        <authorList>
            <person name="Bidzhieva S.K."/>
            <person name="Kadnikov V."/>
            <person name="Tourova T.P."/>
            <person name="Samigullina S.R."/>
            <person name="Sokolova D.S."/>
            <person name="Poltaraus A.B."/>
            <person name="Avtukh A.N."/>
            <person name="Tereshina V.M."/>
            <person name="Mardanov A.V."/>
            <person name="Nazina T.N."/>
        </authorList>
    </citation>
    <scope>NUCLEOTIDE SEQUENCE [LARGE SCALE GENOMIC DNA]</scope>
    <source>
        <strain evidence="1 2">5S69</strain>
    </source>
</reference>
<name>A0ABZ2IX24_9BACT</name>